<evidence type="ECO:0000256" key="8">
    <source>
        <dbReference type="ARBA" id="ARBA00023004"/>
    </source>
</evidence>
<evidence type="ECO:0000256" key="1">
    <source>
        <dbReference type="ARBA" id="ARBA00001917"/>
    </source>
</evidence>
<proteinExistence type="inferred from homology"/>
<evidence type="ECO:0000256" key="7">
    <source>
        <dbReference type="ARBA" id="ARBA00023002"/>
    </source>
</evidence>
<keyword evidence="7" id="KW-0560">Oxidoreductase</keyword>
<evidence type="ECO:0000256" key="2">
    <source>
        <dbReference type="ARBA" id="ARBA00001966"/>
    </source>
</evidence>
<comment type="cofactor">
    <cofactor evidence="2">
        <name>[4Fe-4S] cluster</name>
        <dbReference type="ChEBI" id="CHEBI:49883"/>
    </cofactor>
</comment>
<dbReference type="GO" id="GO:0010181">
    <property type="term" value="F:FMN binding"/>
    <property type="evidence" value="ECO:0007669"/>
    <property type="project" value="InterPro"/>
</dbReference>
<dbReference type="InterPro" id="IPR036188">
    <property type="entry name" value="FAD/NAD-bd_sf"/>
</dbReference>
<dbReference type="InterPro" id="IPR051793">
    <property type="entry name" value="NADH:flavin_oxidoreductase"/>
</dbReference>
<dbReference type="AlphaFoldDB" id="A0A445MQI0"/>
<dbReference type="InterPro" id="IPR001155">
    <property type="entry name" value="OxRdtase_FMN_N"/>
</dbReference>
<keyword evidence="9" id="KW-0411">Iron-sulfur</keyword>
<dbReference type="Gene3D" id="3.50.50.60">
    <property type="entry name" value="FAD/NAD(P)-binding domain"/>
    <property type="match status" value="1"/>
</dbReference>
<feature type="domain" description="NADH:flavin oxidoreductase/NADH oxidase N-terminal" evidence="10">
    <location>
        <begin position="2"/>
        <end position="345"/>
    </location>
</feature>
<evidence type="ECO:0000256" key="4">
    <source>
        <dbReference type="ARBA" id="ARBA00022630"/>
    </source>
</evidence>
<sequence length="653" mass="70988">MKLFEPIKIGKVSVKNRIVMAPMTNHFADKGFVTERMVSFYEARARGGSGLITIEDAIVDYPIGNNTANPLAIDHEKYIPMLKKLSSTIKSHGCVPMVQLSHAGRRAGRVNPDTGCIETTQHRLPVAPSALAHPFPGHVVPRVLRVEEIEAITEKFVQGARRAVEAGFDIVGLHCAHMYLIGQFLSPWANKRMDDYGGTLENRMRFIINIIRRIKREIGEDFPLVCRMNGAEPEGGNTLREIQDIAVKLQSAGINALHVSVGFGPVLWEKGFMPAEAPIGMPEGCIVNLAENIKRVVTIPVITVNKIRHVDFAENILQRKRADMIALGRALLADPMWPYKAMNNKAAEIRPCVSCCQGCVKNIETGNPISCLANPLVGREYEIMLDRVPPDSVKKILVIGGGPAGLMTAIIAAKRGHKVSIWEKENRLGGEMHLAMMPPRKQEFRELMEYLIFRVNSLGIEVKLNTLAGARTVGHFDADAVVVAIGSETMMPTIAGIENSNVISAIKAFEDEANVGAKVVIIGGGLIGLEAAESFSQKGKAITIVEIKEDVGSNMPMLVKIPLLITLQERGVNILTGSSVRKIDLTGVEVEHGGTVKFLDCETVIIASGGKSNHSLEEQIRSAGKNVYSVGSSNLLGDMLAALHNGFHLGAQL</sequence>
<evidence type="ECO:0000259" key="10">
    <source>
        <dbReference type="Pfam" id="PF00724"/>
    </source>
</evidence>
<dbReference type="Gene3D" id="3.40.50.720">
    <property type="entry name" value="NAD(P)-binding Rossmann-like Domain"/>
    <property type="match status" value="1"/>
</dbReference>
<dbReference type="GO" id="GO:0051536">
    <property type="term" value="F:iron-sulfur cluster binding"/>
    <property type="evidence" value="ECO:0007669"/>
    <property type="project" value="UniProtKB-KW"/>
</dbReference>
<evidence type="ECO:0000256" key="6">
    <source>
        <dbReference type="ARBA" id="ARBA00022723"/>
    </source>
</evidence>
<dbReference type="SUPFAM" id="SSF51905">
    <property type="entry name" value="FAD/NAD(P)-binding domain"/>
    <property type="match status" value="1"/>
</dbReference>
<keyword evidence="8" id="KW-0408">Iron</keyword>
<keyword evidence="6" id="KW-0479">Metal-binding</keyword>
<dbReference type="InterPro" id="IPR023753">
    <property type="entry name" value="FAD/NAD-binding_dom"/>
</dbReference>
<dbReference type="SUPFAM" id="SSF51395">
    <property type="entry name" value="FMN-linked oxidoreductases"/>
    <property type="match status" value="1"/>
</dbReference>
<dbReference type="Gene3D" id="3.20.20.70">
    <property type="entry name" value="Aldolase class I"/>
    <property type="match status" value="1"/>
</dbReference>
<dbReference type="PANTHER" id="PTHR42917:SF2">
    <property type="entry name" value="2,4-DIENOYL-COA REDUCTASE [(2E)-ENOYL-COA-PRODUCING]"/>
    <property type="match status" value="1"/>
</dbReference>
<comment type="cofactor">
    <cofactor evidence="1">
        <name>FMN</name>
        <dbReference type="ChEBI" id="CHEBI:58210"/>
    </cofactor>
</comment>
<dbReference type="Pfam" id="PF07992">
    <property type="entry name" value="Pyr_redox_2"/>
    <property type="match status" value="1"/>
</dbReference>
<dbReference type="EMBL" id="OJIN01000001">
    <property type="protein sequence ID" value="SPD71715.1"/>
    <property type="molecule type" value="Genomic_DNA"/>
</dbReference>
<keyword evidence="5" id="KW-0288">FMN</keyword>
<dbReference type="GO" id="GO:0046872">
    <property type="term" value="F:metal ion binding"/>
    <property type="evidence" value="ECO:0007669"/>
    <property type="project" value="UniProtKB-KW"/>
</dbReference>
<accession>A0A445MQI0</accession>
<dbReference type="InterPro" id="IPR013785">
    <property type="entry name" value="Aldolase_TIM"/>
</dbReference>
<dbReference type="PRINTS" id="PR00368">
    <property type="entry name" value="FADPNR"/>
</dbReference>
<evidence type="ECO:0000256" key="9">
    <source>
        <dbReference type="ARBA" id="ARBA00023014"/>
    </source>
</evidence>
<dbReference type="SMR" id="A0A445MQI0"/>
<reference evidence="12" key="1">
    <citation type="submission" date="2018-01" db="EMBL/GenBank/DDBJ databases">
        <authorList>
            <person name="Regsiter A."/>
            <person name="William W."/>
        </authorList>
    </citation>
    <scope>NUCLEOTIDE SEQUENCE</scope>
    <source>
        <strain evidence="12">TRIP AH-1</strain>
    </source>
</reference>
<dbReference type="Pfam" id="PF00724">
    <property type="entry name" value="Oxidored_FMN"/>
    <property type="match status" value="1"/>
</dbReference>
<gene>
    <name evidence="12" type="ORF">PITCH_A10001</name>
</gene>
<evidence type="ECO:0000313" key="12">
    <source>
        <dbReference type="EMBL" id="SPD71715.1"/>
    </source>
</evidence>
<protein>
    <submittedName>
        <fullName evidence="12">NADH:flavin oxidoreductase, Old Yellow Enzyme family</fullName>
    </submittedName>
</protein>
<keyword evidence="4" id="KW-0285">Flavoprotein</keyword>
<organism evidence="12">
    <name type="scientific">uncultured Desulfobacterium sp</name>
    <dbReference type="NCBI Taxonomy" id="201089"/>
    <lineage>
        <taxon>Bacteria</taxon>
        <taxon>Pseudomonadati</taxon>
        <taxon>Thermodesulfobacteriota</taxon>
        <taxon>Desulfobacteria</taxon>
        <taxon>Desulfobacterales</taxon>
        <taxon>Desulfobacteriaceae</taxon>
        <taxon>Desulfobacterium</taxon>
        <taxon>environmental samples</taxon>
    </lineage>
</organism>
<evidence type="ECO:0000256" key="5">
    <source>
        <dbReference type="ARBA" id="ARBA00022643"/>
    </source>
</evidence>
<dbReference type="GO" id="GO:0016491">
    <property type="term" value="F:oxidoreductase activity"/>
    <property type="evidence" value="ECO:0007669"/>
    <property type="project" value="UniProtKB-KW"/>
</dbReference>
<name>A0A445MQI0_9BACT</name>
<dbReference type="CDD" id="cd02803">
    <property type="entry name" value="OYE_like_FMN_family"/>
    <property type="match status" value="1"/>
</dbReference>
<feature type="domain" description="FAD/NAD(P)-binding" evidence="11">
    <location>
        <begin position="395"/>
        <end position="619"/>
    </location>
</feature>
<dbReference type="PRINTS" id="PR00469">
    <property type="entry name" value="PNDRDTASEII"/>
</dbReference>
<evidence type="ECO:0000259" key="11">
    <source>
        <dbReference type="Pfam" id="PF07992"/>
    </source>
</evidence>
<comment type="similarity">
    <text evidence="3">In the N-terminal section; belongs to the NADH:flavin oxidoreductase/NADH oxidase family.</text>
</comment>
<dbReference type="PANTHER" id="PTHR42917">
    <property type="entry name" value="2,4-DIENOYL-COA REDUCTASE"/>
    <property type="match status" value="1"/>
</dbReference>
<evidence type="ECO:0000256" key="3">
    <source>
        <dbReference type="ARBA" id="ARBA00011048"/>
    </source>
</evidence>